<keyword evidence="1" id="KW-0732">Signal</keyword>
<feature type="chain" id="PRO_5047356068" evidence="1">
    <location>
        <begin position="29"/>
        <end position="320"/>
    </location>
</feature>
<reference evidence="4" key="1">
    <citation type="submission" date="2025-08" db="UniProtKB">
        <authorList>
            <consortium name="RefSeq"/>
        </authorList>
    </citation>
    <scope>IDENTIFICATION</scope>
    <source>
        <tissue evidence="4">Testes</tissue>
    </source>
</reference>
<proteinExistence type="predicted"/>
<evidence type="ECO:0000313" key="4">
    <source>
        <dbReference type="RefSeq" id="XP_002736211.1"/>
    </source>
</evidence>
<accession>A0ABM0GS84</accession>
<keyword evidence="3" id="KW-1185">Reference proteome</keyword>
<feature type="signal peptide" evidence="1">
    <location>
        <begin position="1"/>
        <end position="28"/>
    </location>
</feature>
<dbReference type="Pfam" id="PF02900">
    <property type="entry name" value="LigB"/>
    <property type="match status" value="1"/>
</dbReference>
<dbReference type="SUPFAM" id="SSF53213">
    <property type="entry name" value="LigB-like"/>
    <property type="match status" value="1"/>
</dbReference>
<dbReference type="RefSeq" id="XP_002736211.1">
    <property type="nucleotide sequence ID" value="XM_002736165.1"/>
</dbReference>
<dbReference type="Gene3D" id="3.40.830.10">
    <property type="entry name" value="LigB-like"/>
    <property type="match status" value="1"/>
</dbReference>
<evidence type="ECO:0000259" key="2">
    <source>
        <dbReference type="Pfam" id="PF02900"/>
    </source>
</evidence>
<name>A0ABM0GS84_SACKO</name>
<dbReference type="Proteomes" id="UP000694865">
    <property type="component" value="Unplaced"/>
</dbReference>
<protein>
    <submittedName>
        <fullName evidence="4">Uncharacterized protein LOC100372278</fullName>
    </submittedName>
</protein>
<gene>
    <name evidence="4" type="primary">LOC100372278</name>
</gene>
<dbReference type="PROSITE" id="PS51257">
    <property type="entry name" value="PROKAR_LIPOPROTEIN"/>
    <property type="match status" value="1"/>
</dbReference>
<dbReference type="GeneID" id="100372278"/>
<evidence type="ECO:0000313" key="3">
    <source>
        <dbReference type="Proteomes" id="UP000694865"/>
    </source>
</evidence>
<dbReference type="InterPro" id="IPR004183">
    <property type="entry name" value="Xdiol_dOase_suB"/>
</dbReference>
<feature type="domain" description="Extradiol ring-cleavage dioxygenase class III enzyme subunit B" evidence="2">
    <location>
        <begin position="34"/>
        <end position="308"/>
    </location>
</feature>
<evidence type="ECO:0000256" key="1">
    <source>
        <dbReference type="SAM" id="SignalP"/>
    </source>
</evidence>
<sequence>MAASITRKCVLWCVLFIACAACLNVSQARIVGTFVLPHGGIALAPKYFNTTNHTAKSEAWALHNSAEVVGQKISQLRPDVIFLSTPHGISSLTDFLFYLNTNAYGVAETDNCDCPPCCYNVTADLDFTLSQHILSELKDNSMNVSGIVGYGPPGNSEVFPLRWGEVVPLYFALKSHSTEVVILSHPSRRYNHSDEMIPELLSLGSFLYQTLNRIDQTVAVVISADLAHTHDKNGPYGYSPDAEPFDKACGRWATTLNEGDILDIAAKYVNNALSCGYTGLVMLHGLLRSADLSTWQPHLYANYHPSYYGMMVAEFMPKTW</sequence>
<organism evidence="3 4">
    <name type="scientific">Saccoglossus kowalevskii</name>
    <name type="common">Acorn worm</name>
    <dbReference type="NCBI Taxonomy" id="10224"/>
    <lineage>
        <taxon>Eukaryota</taxon>
        <taxon>Metazoa</taxon>
        <taxon>Hemichordata</taxon>
        <taxon>Enteropneusta</taxon>
        <taxon>Harrimaniidae</taxon>
        <taxon>Saccoglossus</taxon>
    </lineage>
</organism>